<evidence type="ECO:0000313" key="9">
    <source>
        <dbReference type="Proteomes" id="UP000035760"/>
    </source>
</evidence>
<dbReference type="STRING" id="1400863.BN873_330023"/>
<evidence type="ECO:0000256" key="1">
    <source>
        <dbReference type="ARBA" id="ARBA00022475"/>
    </source>
</evidence>
<reference evidence="8" key="1">
    <citation type="submission" date="2013-07" db="EMBL/GenBank/DDBJ databases">
        <authorList>
            <person name="McIlroy S."/>
        </authorList>
    </citation>
    <scope>NUCLEOTIDE SEQUENCE [LARGE SCALE GENOMIC DNA]</scope>
    <source>
        <strain evidence="8">Run_A_D11</strain>
    </source>
</reference>
<keyword evidence="9" id="KW-1185">Reference proteome</keyword>
<organism evidence="8 9">
    <name type="scientific">Candidatus Competibacter denitrificans Run_A_D11</name>
    <dbReference type="NCBI Taxonomy" id="1400863"/>
    <lineage>
        <taxon>Bacteria</taxon>
        <taxon>Pseudomonadati</taxon>
        <taxon>Pseudomonadota</taxon>
        <taxon>Gammaproteobacteria</taxon>
        <taxon>Candidatus Competibacteraceae</taxon>
        <taxon>Candidatus Competibacter</taxon>
    </lineage>
</organism>
<comment type="similarity">
    <text evidence="6 7">Belongs to the FliO/MopB family.</text>
</comment>
<evidence type="ECO:0000256" key="4">
    <source>
        <dbReference type="ARBA" id="ARBA00023136"/>
    </source>
</evidence>
<evidence type="ECO:0000256" key="5">
    <source>
        <dbReference type="ARBA" id="ARBA00023143"/>
    </source>
</evidence>
<dbReference type="InterPro" id="IPR052205">
    <property type="entry name" value="FliO/MopB"/>
</dbReference>
<evidence type="ECO:0000256" key="7">
    <source>
        <dbReference type="RuleBase" id="RU362064"/>
    </source>
</evidence>
<gene>
    <name evidence="8" type="ORF">BN873_330023</name>
</gene>
<evidence type="ECO:0000313" key="8">
    <source>
        <dbReference type="EMBL" id="CDI02546.1"/>
    </source>
</evidence>
<evidence type="ECO:0000256" key="2">
    <source>
        <dbReference type="ARBA" id="ARBA00022692"/>
    </source>
</evidence>
<dbReference type="GO" id="GO:0044781">
    <property type="term" value="P:bacterial-type flagellum organization"/>
    <property type="evidence" value="ECO:0007669"/>
    <property type="project" value="UniProtKB-UniRule"/>
</dbReference>
<keyword evidence="5 7" id="KW-0975">Bacterial flagellum</keyword>
<reference evidence="8" key="2">
    <citation type="submission" date="2014-03" db="EMBL/GenBank/DDBJ databases">
        <title>Candidatus Competibacter-lineage genomes retrieved from metagenomes reveal functional metabolic diversity.</title>
        <authorList>
            <person name="McIlroy S.J."/>
            <person name="Albertsen M."/>
            <person name="Andresen E.K."/>
            <person name="Saunders A.M."/>
            <person name="Kristiansen R."/>
            <person name="Stokholm-Bjerregaard M."/>
            <person name="Nielsen K.L."/>
            <person name="Nielsen P.H."/>
        </authorList>
    </citation>
    <scope>NUCLEOTIDE SEQUENCE</scope>
    <source>
        <strain evidence="8">Run_A_D11</strain>
    </source>
</reference>
<protein>
    <recommendedName>
        <fullName evidence="7">Flagellar protein</fullName>
    </recommendedName>
</protein>
<dbReference type="GO" id="GO:0005886">
    <property type="term" value="C:plasma membrane"/>
    <property type="evidence" value="ECO:0007669"/>
    <property type="project" value="UniProtKB-SubCell"/>
</dbReference>
<dbReference type="OrthoDB" id="5741235at2"/>
<dbReference type="NCBIfam" id="TIGR03500">
    <property type="entry name" value="FliO_TIGR"/>
    <property type="match status" value="1"/>
</dbReference>
<dbReference type="Proteomes" id="UP000035760">
    <property type="component" value="Unassembled WGS sequence"/>
</dbReference>
<dbReference type="PANTHER" id="PTHR38766:SF1">
    <property type="entry name" value="FLAGELLAR PROTEIN FLIO"/>
    <property type="match status" value="1"/>
</dbReference>
<dbReference type="EMBL" id="CBTJ020000040">
    <property type="protein sequence ID" value="CDI02546.1"/>
    <property type="molecule type" value="Genomic_DNA"/>
</dbReference>
<keyword evidence="8" id="KW-0966">Cell projection</keyword>
<feature type="transmembrane region" description="Helical" evidence="7">
    <location>
        <begin position="38"/>
        <end position="60"/>
    </location>
</feature>
<accession>W6M417</accession>
<keyword evidence="1 7" id="KW-1003">Cell membrane</keyword>
<keyword evidence="4 7" id="KW-0472">Membrane</keyword>
<evidence type="ECO:0000256" key="3">
    <source>
        <dbReference type="ARBA" id="ARBA00022989"/>
    </source>
</evidence>
<dbReference type="PANTHER" id="PTHR38766">
    <property type="entry name" value="FLAGELLAR PROTEIN FLIO"/>
    <property type="match status" value="1"/>
</dbReference>
<keyword evidence="8" id="KW-0969">Cilium</keyword>
<evidence type="ECO:0000256" key="6">
    <source>
        <dbReference type="ARBA" id="ARBA00037937"/>
    </source>
</evidence>
<dbReference type="GO" id="GO:0009425">
    <property type="term" value="C:bacterial-type flagellum basal body"/>
    <property type="evidence" value="ECO:0007669"/>
    <property type="project" value="UniProtKB-SubCell"/>
</dbReference>
<keyword evidence="3 7" id="KW-1133">Transmembrane helix</keyword>
<dbReference type="Pfam" id="PF04347">
    <property type="entry name" value="FliO"/>
    <property type="match status" value="1"/>
</dbReference>
<comment type="subcellular location">
    <subcellularLocation>
        <location evidence="7">Cell membrane</location>
    </subcellularLocation>
    <subcellularLocation>
        <location evidence="7">Bacterial flagellum basal body</location>
    </subcellularLocation>
</comment>
<sequence length="139" mass="14517">MSGRYTMATALLALPGLAVGAEIGRPEAAVTALPGSAMLGQLSLGLVAVLVVAVGLSWLARRYALPKDGLIRVIGGLPLSNRERLLVIEIDQTRLLIGITPQQIQTLHVLAAPSTQPAEPFPFSLAPLTPELPNDAAKP</sequence>
<proteinExistence type="inferred from homology"/>
<dbReference type="AlphaFoldDB" id="W6M417"/>
<keyword evidence="8" id="KW-0282">Flagellum</keyword>
<keyword evidence="2 7" id="KW-0812">Transmembrane</keyword>
<dbReference type="InterPro" id="IPR022781">
    <property type="entry name" value="Flagellar_biosynth_FliO"/>
</dbReference>
<name>W6M417_9GAMM</name>
<comment type="caution">
    <text evidence="8">The sequence shown here is derived from an EMBL/GenBank/DDBJ whole genome shotgun (WGS) entry which is preliminary data.</text>
</comment>